<name>A0A6C0CPC3_9ZZZZ</name>
<protein>
    <submittedName>
        <fullName evidence="2">Uncharacterized protein</fullName>
    </submittedName>
</protein>
<organism evidence="2">
    <name type="scientific">viral metagenome</name>
    <dbReference type="NCBI Taxonomy" id="1070528"/>
    <lineage>
        <taxon>unclassified sequences</taxon>
        <taxon>metagenomes</taxon>
        <taxon>organismal metagenomes</taxon>
    </lineage>
</organism>
<dbReference type="AlphaFoldDB" id="A0A6C0CPC3"/>
<evidence type="ECO:0000256" key="1">
    <source>
        <dbReference type="SAM" id="MobiDB-lite"/>
    </source>
</evidence>
<proteinExistence type="predicted"/>
<accession>A0A6C0CPC3</accession>
<reference evidence="2" key="1">
    <citation type="journal article" date="2020" name="Nature">
        <title>Giant virus diversity and host interactions through global metagenomics.</title>
        <authorList>
            <person name="Schulz F."/>
            <person name="Roux S."/>
            <person name="Paez-Espino D."/>
            <person name="Jungbluth S."/>
            <person name="Walsh D.A."/>
            <person name="Denef V.J."/>
            <person name="McMahon K.D."/>
            <person name="Konstantinidis K.T."/>
            <person name="Eloe-Fadrosh E.A."/>
            <person name="Kyrpides N.C."/>
            <person name="Woyke T."/>
        </authorList>
    </citation>
    <scope>NUCLEOTIDE SEQUENCE</scope>
    <source>
        <strain evidence="2">GVMAG-M-3300021389-45</strain>
    </source>
</reference>
<evidence type="ECO:0000313" key="2">
    <source>
        <dbReference type="EMBL" id="QHT05569.1"/>
    </source>
</evidence>
<sequence>MNTSPPRGWKNSNKKIKSFKIRDESSDSDTDSGSSTDTEEDKNIKGYEKTQYKKLAFVEDLLPE</sequence>
<dbReference type="EMBL" id="MN739457">
    <property type="protein sequence ID" value="QHT05569.1"/>
    <property type="molecule type" value="Genomic_DNA"/>
</dbReference>
<feature type="region of interest" description="Disordered" evidence="1">
    <location>
        <begin position="1"/>
        <end position="46"/>
    </location>
</feature>